<dbReference type="SUPFAM" id="SSF52058">
    <property type="entry name" value="L domain-like"/>
    <property type="match status" value="1"/>
</dbReference>
<dbReference type="PANTHER" id="PTHR43215:SF14">
    <property type="entry name" value="RADIAL SPOKE HEAD 1 HOMOLOG"/>
    <property type="match status" value="1"/>
</dbReference>
<organism evidence="1 2">
    <name type="scientific">Blastocystis sp. subtype 1 (strain ATCC 50177 / NandII)</name>
    <dbReference type="NCBI Taxonomy" id="478820"/>
    <lineage>
        <taxon>Eukaryota</taxon>
        <taxon>Sar</taxon>
        <taxon>Stramenopiles</taxon>
        <taxon>Bigyra</taxon>
        <taxon>Opalozoa</taxon>
        <taxon>Opalinata</taxon>
        <taxon>Blastocystidae</taxon>
        <taxon>Blastocystis</taxon>
    </lineage>
</organism>
<dbReference type="Gene3D" id="3.80.10.10">
    <property type="entry name" value="Ribonuclease Inhibitor"/>
    <property type="match status" value="1"/>
</dbReference>
<protein>
    <submittedName>
        <fullName evidence="1">Uncharacterized protein</fullName>
    </submittedName>
</protein>
<dbReference type="Proteomes" id="UP000078348">
    <property type="component" value="Unassembled WGS sequence"/>
</dbReference>
<keyword evidence="2" id="KW-1185">Reference proteome</keyword>
<dbReference type="InterPro" id="IPR032675">
    <property type="entry name" value="LRR_dom_sf"/>
</dbReference>
<dbReference type="PANTHER" id="PTHR43215">
    <property type="entry name" value="RADIAL SPOKE HEAD 1 HOMOLOG"/>
    <property type="match status" value="1"/>
</dbReference>
<dbReference type="AlphaFoldDB" id="A0A196SGP5"/>
<dbReference type="OrthoDB" id="437960at2759"/>
<name>A0A196SGP5_BLAHN</name>
<proteinExistence type="predicted"/>
<accession>A0A196SGP5</accession>
<dbReference type="SUPFAM" id="SSF82185">
    <property type="entry name" value="Histone H3 K4-specific methyltransferase SET7/9 N-terminal domain"/>
    <property type="match status" value="1"/>
</dbReference>
<gene>
    <name evidence="1" type="ORF">AV274_2136</name>
</gene>
<dbReference type="Gene3D" id="2.20.110.10">
    <property type="entry name" value="Histone H3 K4-specific methyltransferase SET7/9 N-terminal domain"/>
    <property type="match status" value="1"/>
</dbReference>
<evidence type="ECO:0000313" key="2">
    <source>
        <dbReference type="Proteomes" id="UP000078348"/>
    </source>
</evidence>
<dbReference type="EMBL" id="LXWW01000096">
    <property type="protein sequence ID" value="OAO16193.1"/>
    <property type="molecule type" value="Genomic_DNA"/>
</dbReference>
<evidence type="ECO:0000313" key="1">
    <source>
        <dbReference type="EMBL" id="OAO16193.1"/>
    </source>
</evidence>
<comment type="caution">
    <text evidence="1">The sequence shown here is derived from an EMBL/GenBank/DDBJ whole genome shotgun (WGS) entry which is preliminary data.</text>
</comment>
<sequence>MKRDRGDEGRGTGKEKRKRTIVSTSYDGWIVNGKREGLYRVRFSGDCDPVCMIVPYEKGKKCGTSYSYVESTGKLLNFVVFENDSIVDVRDVSSAPVEQSIISFDNGARWEGQMCLDYSSGQGEEYNEDNELVYKGMEVNYLFEGTGMSYYTDLEARGKRAKEYVGEWKCGLKHGFGTLYNRRGEKVWHGRWCNGERLDSTTVIHGEPSPLSLYSLTEDLTIGDNSLNTLEQLDLCKLERVQSIHIGAKCCVNMKSFSMVGLRALQTLHVGKSSFTTTDPTWKAKRLHASTTKEKGCSLQISKNPCLRSVVLKENAFSDFVVFELTSCPALEILQIGRAGATEKEEEASFSFFYASSLVLEELPRLREVELGCASFFTVRHVVFRNLASLHSLRFGSWCCHGDDSDSPTVNRVEFWNLPELRSITAYAKSFYTFIELVLAEVPKLNDPSRIVLKRTSFNFINTIQRGSNFSKAFIAALHSTYSKE</sequence>
<reference evidence="1 2" key="1">
    <citation type="submission" date="2016-05" db="EMBL/GenBank/DDBJ databases">
        <title>Nuclear genome of Blastocystis sp. subtype 1 NandII.</title>
        <authorList>
            <person name="Gentekaki E."/>
            <person name="Curtis B."/>
            <person name="Stairs C."/>
            <person name="Eme L."/>
            <person name="Herman E."/>
            <person name="Klimes V."/>
            <person name="Arias M.C."/>
            <person name="Elias M."/>
            <person name="Hilliou F."/>
            <person name="Klute M."/>
            <person name="Malik S.-B."/>
            <person name="Pightling A."/>
            <person name="Rachubinski R."/>
            <person name="Salas D."/>
            <person name="Schlacht A."/>
            <person name="Suga H."/>
            <person name="Archibald J."/>
            <person name="Ball S.G."/>
            <person name="Clark G."/>
            <person name="Dacks J."/>
            <person name="Van Der Giezen M."/>
            <person name="Tsaousis A."/>
            <person name="Roger A."/>
        </authorList>
    </citation>
    <scope>NUCLEOTIDE SEQUENCE [LARGE SCALE GENOMIC DNA]</scope>
    <source>
        <strain evidence="2">ATCC 50177 / NandII</strain>
    </source>
</reference>